<keyword evidence="1" id="KW-1133">Transmembrane helix</keyword>
<keyword evidence="1" id="KW-0812">Transmembrane</keyword>
<dbReference type="RefSeq" id="WP_143785586.1">
    <property type="nucleotide sequence ID" value="NZ_FUZU01000001.1"/>
</dbReference>
<evidence type="ECO:0000256" key="1">
    <source>
        <dbReference type="SAM" id="Phobius"/>
    </source>
</evidence>
<sequence length="74" mass="8445">MPGFITIAINLNYSEDGYSRKLRQSKFFRIAGFISFLTIVFLLLIFDFGNIATFTLLAIFFLVSIVIEKVTLSK</sequence>
<reference evidence="2 3" key="1">
    <citation type="submission" date="2017-02" db="EMBL/GenBank/DDBJ databases">
        <authorList>
            <person name="Peterson S.W."/>
        </authorList>
    </citation>
    <scope>NUCLEOTIDE SEQUENCE [LARGE SCALE GENOMIC DNA]</scope>
    <source>
        <strain evidence="2 3">DSM 25262</strain>
    </source>
</reference>
<evidence type="ECO:0000313" key="3">
    <source>
        <dbReference type="Proteomes" id="UP000190961"/>
    </source>
</evidence>
<gene>
    <name evidence="2" type="ORF">SAMN05660236_0695</name>
</gene>
<dbReference type="EMBL" id="FUZU01000001">
    <property type="protein sequence ID" value="SKC45747.1"/>
    <property type="molecule type" value="Genomic_DNA"/>
</dbReference>
<accession>A0A1T5J2L1</accession>
<proteinExistence type="predicted"/>
<dbReference type="OrthoDB" id="1377102at2"/>
<keyword evidence="1" id="KW-0472">Membrane</keyword>
<protein>
    <submittedName>
        <fullName evidence="2">Uncharacterized protein</fullName>
    </submittedName>
</protein>
<dbReference type="Proteomes" id="UP000190961">
    <property type="component" value="Unassembled WGS sequence"/>
</dbReference>
<dbReference type="AlphaFoldDB" id="A0A1T5J2L1"/>
<keyword evidence="3" id="KW-1185">Reference proteome</keyword>
<feature type="transmembrane region" description="Helical" evidence="1">
    <location>
        <begin position="27"/>
        <end position="45"/>
    </location>
</feature>
<evidence type="ECO:0000313" key="2">
    <source>
        <dbReference type="EMBL" id="SKC45747.1"/>
    </source>
</evidence>
<name>A0A1T5J2L1_9BACT</name>
<organism evidence="2 3">
    <name type="scientific">Ohtaekwangia koreensis</name>
    <dbReference type="NCBI Taxonomy" id="688867"/>
    <lineage>
        <taxon>Bacteria</taxon>
        <taxon>Pseudomonadati</taxon>
        <taxon>Bacteroidota</taxon>
        <taxon>Cytophagia</taxon>
        <taxon>Cytophagales</taxon>
        <taxon>Fulvivirgaceae</taxon>
        <taxon>Ohtaekwangia</taxon>
    </lineage>
</organism>
<feature type="transmembrane region" description="Helical" evidence="1">
    <location>
        <begin position="51"/>
        <end position="72"/>
    </location>
</feature>